<keyword evidence="1" id="KW-0378">Hydrolase</keyword>
<protein>
    <submittedName>
        <fullName evidence="1">Cof-type HAD-IIB family hydrolase</fullName>
    </submittedName>
</protein>
<dbReference type="CDD" id="cd07516">
    <property type="entry name" value="HAD_Pase"/>
    <property type="match status" value="1"/>
</dbReference>
<dbReference type="SFLD" id="SFLDS00003">
    <property type="entry name" value="Haloacid_Dehalogenase"/>
    <property type="match status" value="1"/>
</dbReference>
<dbReference type="PANTHER" id="PTHR10000">
    <property type="entry name" value="PHOSPHOSERINE PHOSPHATASE"/>
    <property type="match status" value="1"/>
</dbReference>
<dbReference type="InterPro" id="IPR000150">
    <property type="entry name" value="Cof"/>
</dbReference>
<evidence type="ECO:0000313" key="1">
    <source>
        <dbReference type="EMBL" id="MBU5486051.1"/>
    </source>
</evidence>
<keyword evidence="2" id="KW-1185">Reference proteome</keyword>
<dbReference type="PROSITE" id="PS01229">
    <property type="entry name" value="COF_2"/>
    <property type="match status" value="1"/>
</dbReference>
<organism evidence="1 2">
    <name type="scientific">Clostridium mobile</name>
    <dbReference type="NCBI Taxonomy" id="2841512"/>
    <lineage>
        <taxon>Bacteria</taxon>
        <taxon>Bacillati</taxon>
        <taxon>Bacillota</taxon>
        <taxon>Clostridia</taxon>
        <taxon>Eubacteriales</taxon>
        <taxon>Clostridiaceae</taxon>
        <taxon>Clostridium</taxon>
    </lineage>
</organism>
<dbReference type="SFLD" id="SFLDG01144">
    <property type="entry name" value="C2.B.4:_PGP_Like"/>
    <property type="match status" value="1"/>
</dbReference>
<dbReference type="NCBIfam" id="TIGR00099">
    <property type="entry name" value="Cof-subfamily"/>
    <property type="match status" value="1"/>
</dbReference>
<dbReference type="Proteomes" id="UP000726170">
    <property type="component" value="Unassembled WGS sequence"/>
</dbReference>
<dbReference type="SFLD" id="SFLDG01140">
    <property type="entry name" value="C2.B:_Phosphomannomutase_and_P"/>
    <property type="match status" value="1"/>
</dbReference>
<sequence length="273" mass="30901">MSYKLICIDMDGTLLNENNEVSERNLEAIKKATNNGVQVAITTGRVFVSANYYADIIGVKTPIIASNGAYIRERGSDKVIYKGILGLENCQRVIEMVNKYQLYPHFNTYNTIYTEKLIYSSKYYSKANESLPKERRINIEVTSNWYETFLNNSEEILKCIIVDDDMEKLKLLKEELRKEKDLEVVSSFRNNVEVMRKGVSKGSAVEMLAKHYNINMNEVMCIGDSENDLSMIKVVGLGVAMGNGDEIVKNHADYITASNNEDGVAKAIEKFVL</sequence>
<dbReference type="NCBIfam" id="TIGR01484">
    <property type="entry name" value="HAD-SF-IIB"/>
    <property type="match status" value="1"/>
</dbReference>
<proteinExistence type="predicted"/>
<name>A0ABS6ELF2_9CLOT</name>
<comment type="caution">
    <text evidence="1">The sequence shown here is derived from an EMBL/GenBank/DDBJ whole genome shotgun (WGS) entry which is preliminary data.</text>
</comment>
<reference evidence="1 2" key="1">
    <citation type="submission" date="2021-06" db="EMBL/GenBank/DDBJ databases">
        <authorList>
            <person name="Sun Q."/>
            <person name="Li D."/>
        </authorList>
    </citation>
    <scope>NUCLEOTIDE SEQUENCE [LARGE SCALE GENOMIC DNA]</scope>
    <source>
        <strain evidence="1 2">MSJ-11</strain>
    </source>
</reference>
<dbReference type="InterPro" id="IPR006379">
    <property type="entry name" value="HAD-SF_hydro_IIB"/>
</dbReference>
<gene>
    <name evidence="1" type="ORF">KQI86_17150</name>
</gene>
<dbReference type="PANTHER" id="PTHR10000:SF8">
    <property type="entry name" value="HAD SUPERFAMILY HYDROLASE-LIKE, TYPE 3"/>
    <property type="match status" value="1"/>
</dbReference>
<dbReference type="GO" id="GO:0016787">
    <property type="term" value="F:hydrolase activity"/>
    <property type="evidence" value="ECO:0007669"/>
    <property type="project" value="UniProtKB-KW"/>
</dbReference>
<evidence type="ECO:0000313" key="2">
    <source>
        <dbReference type="Proteomes" id="UP000726170"/>
    </source>
</evidence>
<dbReference type="RefSeq" id="WP_216440847.1">
    <property type="nucleotide sequence ID" value="NZ_JAHLQF010000004.1"/>
</dbReference>
<dbReference type="PROSITE" id="PS01228">
    <property type="entry name" value="COF_1"/>
    <property type="match status" value="1"/>
</dbReference>
<accession>A0ABS6ELF2</accession>
<dbReference type="Pfam" id="PF08282">
    <property type="entry name" value="Hydrolase_3"/>
    <property type="match status" value="1"/>
</dbReference>
<dbReference type="EMBL" id="JAHLQF010000004">
    <property type="protein sequence ID" value="MBU5486051.1"/>
    <property type="molecule type" value="Genomic_DNA"/>
</dbReference>